<dbReference type="PIRSF" id="PIRSF004803">
    <property type="entry name" value="RnjA"/>
    <property type="match status" value="1"/>
</dbReference>
<keyword evidence="2 11" id="KW-0963">Cytoplasm</keyword>
<dbReference type="GO" id="GO:0005737">
    <property type="term" value="C:cytoplasm"/>
    <property type="evidence" value="ECO:0007669"/>
    <property type="project" value="UniProtKB-SubCell"/>
</dbReference>
<evidence type="ECO:0000256" key="3">
    <source>
        <dbReference type="ARBA" id="ARBA00022552"/>
    </source>
</evidence>
<comment type="subunit">
    <text evidence="11">Homodimer, may be a subunit of the RNA degradosome.</text>
</comment>
<comment type="cofactor">
    <cofactor evidence="12 15">
        <name>Zn(2+)</name>
        <dbReference type="ChEBI" id="CHEBI:29105"/>
    </cofactor>
    <text evidence="12 15">Binds 2 Zn(2+) ions per subunit. It is not clear if Zn(2+) or Mg(2+) is physiologically important.</text>
</comment>
<evidence type="ECO:0000256" key="12">
    <source>
        <dbReference type="PIRNR" id="PIRNR004803"/>
    </source>
</evidence>
<feature type="binding site" evidence="15">
    <location>
        <position position="443"/>
    </location>
    <ligand>
        <name>Ca(2+)</name>
        <dbReference type="ChEBI" id="CHEBI:29108"/>
    </ligand>
</feature>
<keyword evidence="7 11" id="KW-0378">Hydrolase</keyword>
<dbReference type="InterPro" id="IPR055132">
    <property type="entry name" value="RNase_J_b_CASP"/>
</dbReference>
<dbReference type="GO" id="GO:0004534">
    <property type="term" value="F:5'-3' RNA exonuclease activity"/>
    <property type="evidence" value="ECO:0007669"/>
    <property type="project" value="UniProtKB-UniRule"/>
</dbReference>
<feature type="binding site" evidence="15">
    <location>
        <position position="390"/>
    </location>
    <ligand>
        <name>Zn(2+)</name>
        <dbReference type="ChEBI" id="CHEBI:29105"/>
        <label>2</label>
        <note>catalytic</note>
    </ligand>
</feature>
<dbReference type="Pfam" id="PF07521">
    <property type="entry name" value="RMMBL"/>
    <property type="match status" value="1"/>
</dbReference>
<feature type="binding site" evidence="15">
    <location>
        <position position="51"/>
    </location>
    <ligand>
        <name>Ca(2+)</name>
        <dbReference type="ChEBI" id="CHEBI:29108"/>
    </ligand>
</feature>
<feature type="binding site" evidence="15">
    <location>
        <position position="142"/>
    </location>
    <ligand>
        <name>Zn(2+)</name>
        <dbReference type="ChEBI" id="CHEBI:29105"/>
        <label>1</label>
        <note>catalytic</note>
    </ligand>
</feature>
<dbReference type="RefSeq" id="WP_105978326.1">
    <property type="nucleotide sequence ID" value="NZ_CACRUO010000045.1"/>
</dbReference>
<dbReference type="NCBIfam" id="NF047419">
    <property type="entry name" value="RNase_J1_RnjA"/>
    <property type="match status" value="1"/>
</dbReference>
<evidence type="ECO:0000256" key="6">
    <source>
        <dbReference type="ARBA" id="ARBA00022759"/>
    </source>
</evidence>
<evidence type="ECO:0000256" key="2">
    <source>
        <dbReference type="ARBA" id="ARBA00022490"/>
    </source>
</evidence>
<evidence type="ECO:0000256" key="14">
    <source>
        <dbReference type="PIRSR" id="PIRSR004803-2"/>
    </source>
</evidence>
<feature type="active site" description="Proton acceptor" evidence="13">
    <location>
        <position position="368"/>
    </location>
</feature>
<dbReference type="CDD" id="cd07714">
    <property type="entry name" value="RNaseJ_MBL-fold"/>
    <property type="match status" value="1"/>
</dbReference>
<feature type="compositionally biased region" description="Basic residues" evidence="16">
    <location>
        <begin position="612"/>
        <end position="625"/>
    </location>
</feature>
<keyword evidence="4 11" id="KW-0540">Nuclease</keyword>
<dbReference type="InterPro" id="IPR001279">
    <property type="entry name" value="Metallo-B-lactamas"/>
</dbReference>
<feature type="binding site" evidence="14">
    <location>
        <begin position="232"/>
        <end position="234"/>
    </location>
    <ligand>
        <name>substrate</name>
    </ligand>
</feature>
<feature type="binding site" evidence="15">
    <location>
        <position position="78"/>
    </location>
    <ligand>
        <name>Zn(2+)</name>
        <dbReference type="ChEBI" id="CHEBI:29105"/>
        <label>2</label>
        <note>catalytic</note>
    </ligand>
</feature>
<evidence type="ECO:0000256" key="9">
    <source>
        <dbReference type="ARBA" id="ARBA00022839"/>
    </source>
</evidence>
<dbReference type="SUPFAM" id="SSF56281">
    <property type="entry name" value="Metallo-hydrolase/oxidoreductase"/>
    <property type="match status" value="1"/>
</dbReference>
<dbReference type="InterPro" id="IPR011108">
    <property type="entry name" value="RMMBL"/>
</dbReference>
<dbReference type="FunFam" id="3.10.20.580:FF:000001">
    <property type="entry name" value="Ribonuclease J"/>
    <property type="match status" value="1"/>
</dbReference>
<feature type="binding site" evidence="15">
    <location>
        <position position="76"/>
    </location>
    <ligand>
        <name>Zn(2+)</name>
        <dbReference type="ChEBI" id="CHEBI:29105"/>
        <label>1</label>
        <note>catalytic</note>
    </ligand>
</feature>
<feature type="region of interest" description="Disordered" evidence="16">
    <location>
        <begin position="560"/>
        <end position="641"/>
    </location>
</feature>
<organism evidence="18">
    <name type="scientific">Staphylococcus simulans</name>
    <dbReference type="NCBI Taxonomy" id="1286"/>
    <lineage>
        <taxon>Bacteria</taxon>
        <taxon>Bacillati</taxon>
        <taxon>Bacillota</taxon>
        <taxon>Bacilli</taxon>
        <taxon>Bacillales</taxon>
        <taxon>Staphylococcaceae</taxon>
        <taxon>Staphylococcus</taxon>
    </lineage>
</organism>
<feature type="binding site" evidence="15">
    <location>
        <position position="49"/>
    </location>
    <ligand>
        <name>Ca(2+)</name>
        <dbReference type="ChEBI" id="CHEBI:29108"/>
    </ligand>
</feature>
<dbReference type="InterPro" id="IPR041636">
    <property type="entry name" value="RNase_J_C"/>
</dbReference>
<dbReference type="GO" id="GO:0003723">
    <property type="term" value="F:RNA binding"/>
    <property type="evidence" value="ECO:0007669"/>
    <property type="project" value="UniProtKB-UniRule"/>
</dbReference>
<keyword evidence="15" id="KW-0106">Calcium</keyword>
<keyword evidence="6 11" id="KW-0255">Endonuclease</keyword>
<dbReference type="Gene3D" id="3.10.20.580">
    <property type="match status" value="1"/>
</dbReference>
<feature type="domain" description="Metallo-beta-lactamase" evidence="17">
    <location>
        <begin position="21"/>
        <end position="215"/>
    </location>
</feature>
<feature type="compositionally biased region" description="Basic and acidic residues" evidence="16">
    <location>
        <begin position="587"/>
        <end position="596"/>
    </location>
</feature>
<evidence type="ECO:0000256" key="10">
    <source>
        <dbReference type="ARBA" id="ARBA00022884"/>
    </source>
</evidence>
<feature type="compositionally biased region" description="Basic and acidic residues" evidence="16">
    <location>
        <begin position="626"/>
        <end position="641"/>
    </location>
</feature>
<evidence type="ECO:0000256" key="7">
    <source>
        <dbReference type="ARBA" id="ARBA00022801"/>
    </source>
</evidence>
<feature type="compositionally biased region" description="Basic residues" evidence="16">
    <location>
        <begin position="567"/>
        <end position="582"/>
    </location>
</feature>
<feature type="binding site" evidence="11 14">
    <location>
        <begin position="364"/>
        <end position="368"/>
    </location>
    <ligand>
        <name>substrate</name>
    </ligand>
</feature>
<feature type="binding site" evidence="15">
    <location>
        <position position="164"/>
    </location>
    <ligand>
        <name>Zn(2+)</name>
        <dbReference type="ChEBI" id="CHEBI:29105"/>
        <label>2</label>
        <note>catalytic</note>
    </ligand>
</feature>
<protein>
    <recommendedName>
        <fullName evidence="11 12">Ribonuclease J</fullName>
        <shortName evidence="11">RNase J</shortName>
        <ecNumber evidence="11 12">3.1.-.-</ecNumber>
    </recommendedName>
</protein>
<dbReference type="AlphaFoldDB" id="A0A6N3E4M3"/>
<evidence type="ECO:0000256" key="8">
    <source>
        <dbReference type="ARBA" id="ARBA00022833"/>
    </source>
</evidence>
<evidence type="ECO:0000256" key="16">
    <source>
        <dbReference type="SAM" id="MobiDB-lite"/>
    </source>
</evidence>
<dbReference type="Gene3D" id="3.40.50.10710">
    <property type="entry name" value="Metallo-hydrolase/oxidoreductase"/>
    <property type="match status" value="1"/>
</dbReference>
<dbReference type="InterPro" id="IPR036866">
    <property type="entry name" value="RibonucZ/Hydroxyglut_hydro"/>
</dbReference>
<dbReference type="GO" id="GO:0004521">
    <property type="term" value="F:RNA endonuclease activity"/>
    <property type="evidence" value="ECO:0007669"/>
    <property type="project" value="UniProtKB-UniRule"/>
</dbReference>
<dbReference type="InterPro" id="IPR001587">
    <property type="entry name" value="RNase_J_CS"/>
</dbReference>
<dbReference type="NCBIfam" id="TIGR00649">
    <property type="entry name" value="MG423"/>
    <property type="match status" value="1"/>
</dbReference>
<dbReference type="EC" id="3.1.-.-" evidence="11 12"/>
<evidence type="ECO:0000256" key="1">
    <source>
        <dbReference type="ARBA" id="ARBA00004496"/>
    </source>
</evidence>
<evidence type="ECO:0000256" key="4">
    <source>
        <dbReference type="ARBA" id="ARBA00022722"/>
    </source>
</evidence>
<sequence>MKQLKNNEVGVYAIGGLGEIGKNTYAVEYKDEIVLIDAGIKFPDDNLLGIDYVIPDYSYLVQNKDKIIGLFITHGHEDHIGGVPFLLKELNVPIYGGPLALGLIRNKLEEHHLLRTAELNEITEDSVIKSKHFNVSFYLTTHSIPEAYGVIVGTPEGNIVHTGDFKFDFTPVGTPANIAKMAKLGEEGVLALLSDSTNSLVPNFTLSEREVGQNVDKIFRKCTGRIIFATFASNIYRVQQAVEAAIKYNRKILVFGRSMENNIKIGMELGYIKAPPETFIEPSKINSVPKHELLILCTGSQGEPMAALSRIANGTHKQIKIIPEDTVVFSSSPIPGNTKSINRTINALYRAGADVIHSKISNIHTSGHGSQGDQQLMLRLIRPKYFMPIHGEYRMLKAHAQTGVECGVDEDNIFIFDNGDVLALTRDSARKAGRIPSGDVLVDGSGIGDIGNVVIRDRKLLSEEGLVIVVVSIDFNTNTLLSGPDIISRGFVYMRESGHLIYDAQRKIKTEVISKLNQNKDIQWHQIKSSIIETLQPYLFEKTARKPMILPVIMKVNENGEQITPTKKPKSSRPKRTNKKQNPKQNQEQKQHNSKENHKHATNKRPSNNGQKNRKPRNHKPHHKKEGNAKPKQHEEKSKQD</sequence>
<keyword evidence="8 15" id="KW-0862">Zinc</keyword>
<dbReference type="Pfam" id="PF12706">
    <property type="entry name" value="Lactamase_B_2"/>
    <property type="match status" value="1"/>
</dbReference>
<dbReference type="PROSITE" id="PS01292">
    <property type="entry name" value="UPF0036"/>
    <property type="match status" value="1"/>
</dbReference>
<evidence type="ECO:0000256" key="5">
    <source>
        <dbReference type="ARBA" id="ARBA00022723"/>
    </source>
</evidence>
<feature type="active site" description="Proton donor" evidence="13">
    <location>
        <position position="195"/>
    </location>
</feature>
<comment type="similarity">
    <text evidence="11 12">Belongs to the metallo-beta-lactamase superfamily. RNA-metabolizing metallo-beta-lactamase-like family. Bacterial RNase J subfamily.</text>
</comment>
<comment type="function">
    <text evidence="11">An RNase that has 5'-3' exonuclease and possibly endonuclease activity. Involved in maturation of rRNA and in some organisms also mRNA maturation and/or decay.</text>
</comment>
<dbReference type="PANTHER" id="PTHR43694">
    <property type="entry name" value="RIBONUCLEASE J"/>
    <property type="match status" value="1"/>
</dbReference>
<dbReference type="InterPro" id="IPR030854">
    <property type="entry name" value="RNase_J_bac"/>
</dbReference>
<dbReference type="Gene3D" id="3.60.15.10">
    <property type="entry name" value="Ribonuclease Z/Hydroxyacylglutathione hydrolase-like"/>
    <property type="match status" value="1"/>
</dbReference>
<keyword evidence="9 11" id="KW-0269">Exonuclease</keyword>
<dbReference type="Pfam" id="PF22505">
    <property type="entry name" value="RNase_J_b_CASP"/>
    <property type="match status" value="1"/>
</dbReference>
<dbReference type="HAMAP" id="MF_01491">
    <property type="entry name" value="RNase_J_bact"/>
    <property type="match status" value="1"/>
</dbReference>
<gene>
    <name evidence="11" type="primary">rnj</name>
    <name evidence="18" type="ORF">SSLFYP27_00200</name>
</gene>
<dbReference type="InterPro" id="IPR042173">
    <property type="entry name" value="RNase_J_2"/>
</dbReference>
<evidence type="ECO:0000256" key="11">
    <source>
        <dbReference type="HAMAP-Rule" id="MF_01491"/>
    </source>
</evidence>
<comment type="subcellular location">
    <subcellularLocation>
        <location evidence="1 11 12">Cytoplasm</location>
    </subcellularLocation>
</comment>
<evidence type="ECO:0000256" key="15">
    <source>
        <dbReference type="PIRSR" id="PIRSR004803-3"/>
    </source>
</evidence>
<proteinExistence type="inferred from homology"/>
<name>A0A6N3E4M3_STASI</name>
<dbReference type="InterPro" id="IPR004613">
    <property type="entry name" value="RNase_J"/>
</dbReference>
<dbReference type="SMART" id="SM00849">
    <property type="entry name" value="Lactamase_B"/>
    <property type="match status" value="1"/>
</dbReference>
<evidence type="ECO:0000313" key="18">
    <source>
        <dbReference type="EMBL" id="VYU32687.1"/>
    </source>
</evidence>
<dbReference type="GO" id="GO:0008270">
    <property type="term" value="F:zinc ion binding"/>
    <property type="evidence" value="ECO:0007669"/>
    <property type="project" value="InterPro"/>
</dbReference>
<dbReference type="GO" id="GO:0006364">
    <property type="term" value="P:rRNA processing"/>
    <property type="evidence" value="ECO:0007669"/>
    <property type="project" value="UniProtKB-UniRule"/>
</dbReference>
<keyword evidence="10 11" id="KW-0694">RNA-binding</keyword>
<feature type="binding site" evidence="15">
    <location>
        <position position="79"/>
    </location>
    <ligand>
        <name>Zn(2+)</name>
        <dbReference type="ChEBI" id="CHEBI:29105"/>
        <label>2</label>
        <note>catalytic</note>
    </ligand>
</feature>
<feature type="binding site" evidence="15">
    <location>
        <position position="74"/>
    </location>
    <ligand>
        <name>Zn(2+)</name>
        <dbReference type="ChEBI" id="CHEBI:29105"/>
        <label>1</label>
        <note>catalytic</note>
    </ligand>
</feature>
<keyword evidence="5 12" id="KW-0479">Metal-binding</keyword>
<reference evidence="18" key="1">
    <citation type="submission" date="2019-11" db="EMBL/GenBank/DDBJ databases">
        <authorList>
            <person name="Feng L."/>
        </authorList>
    </citation>
    <scope>NUCLEOTIDE SEQUENCE</scope>
    <source>
        <strain evidence="18">SsimulansLFYP27</strain>
    </source>
</reference>
<dbReference type="PANTHER" id="PTHR43694:SF1">
    <property type="entry name" value="RIBONUCLEASE J"/>
    <property type="match status" value="1"/>
</dbReference>
<comment type="cofactor">
    <cofactor evidence="15">
        <name>Ca(2+)</name>
        <dbReference type="ChEBI" id="CHEBI:29108"/>
    </cofactor>
    <text evidence="15">Binds 1 Ca(2+) cation per subunit. Seen in 1 crystal structure, it is not clear if it is physiologically important.</text>
</comment>
<evidence type="ECO:0000256" key="13">
    <source>
        <dbReference type="PIRSR" id="PIRSR004803-1"/>
    </source>
</evidence>
<dbReference type="EMBL" id="CACRUO010000045">
    <property type="protein sequence ID" value="VYU32687.1"/>
    <property type="molecule type" value="Genomic_DNA"/>
</dbReference>
<accession>A0A6N3E4M3</accession>
<evidence type="ECO:0000259" key="17">
    <source>
        <dbReference type="SMART" id="SM00849"/>
    </source>
</evidence>
<dbReference type="Pfam" id="PF17770">
    <property type="entry name" value="RNase_J_C"/>
    <property type="match status" value="1"/>
</dbReference>
<keyword evidence="3 11" id="KW-0698">rRNA processing</keyword>